<feature type="compositionally biased region" description="Pro residues" evidence="7">
    <location>
        <begin position="134"/>
        <end position="147"/>
    </location>
</feature>
<protein>
    <recommendedName>
        <fullName evidence="8">Homeobox domain-containing protein</fullName>
    </recommendedName>
</protein>
<organism evidence="9 10">
    <name type="scientific">Lottia gigantea</name>
    <name type="common">Giant owl limpet</name>
    <dbReference type="NCBI Taxonomy" id="225164"/>
    <lineage>
        <taxon>Eukaryota</taxon>
        <taxon>Metazoa</taxon>
        <taxon>Spiralia</taxon>
        <taxon>Lophotrochozoa</taxon>
        <taxon>Mollusca</taxon>
        <taxon>Gastropoda</taxon>
        <taxon>Patellogastropoda</taxon>
        <taxon>Lottioidea</taxon>
        <taxon>Lottiidae</taxon>
        <taxon>Lottia</taxon>
    </lineage>
</organism>
<evidence type="ECO:0000313" key="9">
    <source>
        <dbReference type="EMBL" id="ESO95802.1"/>
    </source>
</evidence>
<evidence type="ECO:0000259" key="8">
    <source>
        <dbReference type="PROSITE" id="PS50071"/>
    </source>
</evidence>
<evidence type="ECO:0000256" key="2">
    <source>
        <dbReference type="ARBA" id="ARBA00023125"/>
    </source>
</evidence>
<dbReference type="GO" id="GO:0000981">
    <property type="term" value="F:DNA-binding transcription factor activity, RNA polymerase II-specific"/>
    <property type="evidence" value="ECO:0007669"/>
    <property type="project" value="TreeGrafter"/>
</dbReference>
<dbReference type="Gene3D" id="1.10.10.60">
    <property type="entry name" value="Homeodomain-like"/>
    <property type="match status" value="1"/>
</dbReference>
<keyword evidence="4 5" id="KW-0539">Nucleus</keyword>
<dbReference type="EMBL" id="KB201611">
    <property type="protein sequence ID" value="ESO95802.1"/>
    <property type="molecule type" value="Genomic_DNA"/>
</dbReference>
<dbReference type="SMART" id="SM00389">
    <property type="entry name" value="HOX"/>
    <property type="match status" value="1"/>
</dbReference>
<keyword evidence="10" id="KW-1185">Reference proteome</keyword>
<dbReference type="PANTHER" id="PTHR46123:SF4">
    <property type="entry name" value="MIX-TYPE HOMEOBOX GENE 1-RELATED"/>
    <property type="match status" value="1"/>
</dbReference>
<dbReference type="SUPFAM" id="SSF46689">
    <property type="entry name" value="Homeodomain-like"/>
    <property type="match status" value="1"/>
</dbReference>
<dbReference type="AlphaFoldDB" id="V4AFX1"/>
<dbReference type="Pfam" id="PF00046">
    <property type="entry name" value="Homeodomain"/>
    <property type="match status" value="1"/>
</dbReference>
<dbReference type="OMA" id="ENGGMRN"/>
<evidence type="ECO:0000313" key="10">
    <source>
        <dbReference type="Proteomes" id="UP000030746"/>
    </source>
</evidence>
<evidence type="ECO:0000256" key="6">
    <source>
        <dbReference type="RuleBase" id="RU000682"/>
    </source>
</evidence>
<feature type="region of interest" description="Disordered" evidence="7">
    <location>
        <begin position="1"/>
        <end position="23"/>
    </location>
</feature>
<dbReference type="InterPro" id="IPR001356">
    <property type="entry name" value="HD"/>
</dbReference>
<evidence type="ECO:0000256" key="1">
    <source>
        <dbReference type="ARBA" id="ARBA00004123"/>
    </source>
</evidence>
<feature type="domain" description="Homeobox" evidence="8">
    <location>
        <begin position="18"/>
        <end position="78"/>
    </location>
</feature>
<evidence type="ECO:0000256" key="3">
    <source>
        <dbReference type="ARBA" id="ARBA00023155"/>
    </source>
</evidence>
<dbReference type="PANTHER" id="PTHR46123">
    <property type="entry name" value="MIX-TYPE HOMEOBOX GENE 1-RELATED"/>
    <property type="match status" value="1"/>
</dbReference>
<dbReference type="InterPro" id="IPR009057">
    <property type="entry name" value="Homeodomain-like_sf"/>
</dbReference>
<dbReference type="GeneID" id="20248777"/>
<gene>
    <name evidence="9" type="ORF">LOTGIDRAFT_231966</name>
</gene>
<dbReference type="CTD" id="20248777"/>
<comment type="subcellular location">
    <subcellularLocation>
        <location evidence="1 5 6">Nucleus</location>
    </subcellularLocation>
</comment>
<dbReference type="RefSeq" id="XP_009053644.1">
    <property type="nucleotide sequence ID" value="XM_009055396.1"/>
</dbReference>
<proteinExistence type="predicted"/>
<dbReference type="GO" id="GO:0000977">
    <property type="term" value="F:RNA polymerase II transcription regulatory region sequence-specific DNA binding"/>
    <property type="evidence" value="ECO:0007669"/>
    <property type="project" value="TreeGrafter"/>
</dbReference>
<accession>V4AFX1</accession>
<dbReference type="InterPro" id="IPR051306">
    <property type="entry name" value="Homeobox_regulator"/>
</dbReference>
<sequence>MKDIYGNGRFTDSPVNGSGKKRSRQTFTAYQTQTLEAHFHRNNFPDKSAIDKICMSMDINETRLQNWFKNRRARSRRDTRDGTLTDAGGDGGDSSNGFDDVSPTSSPKRKSSSKPHIGNYSIQKLMEKDNRGPPELPNYPPPRMMTPLPQNPRLPNPMFMQSPQPIRQLHHMTSYINSTPDRSLTSSLSQVLRSQIDHQMTPDMHMRSIRHLEALQCRPFENSSGCFINTHPQEEYSECENPLWDLYYSYRSEIVPVREYFDAVAGQSANVITGEEGQTLLVL</sequence>
<dbReference type="OrthoDB" id="10499551at2759"/>
<dbReference type="CDD" id="cd00086">
    <property type="entry name" value="homeodomain"/>
    <property type="match status" value="1"/>
</dbReference>
<name>V4AFX1_LOTGI</name>
<evidence type="ECO:0000256" key="4">
    <source>
        <dbReference type="ARBA" id="ARBA00023242"/>
    </source>
</evidence>
<feature type="region of interest" description="Disordered" evidence="7">
    <location>
        <begin position="71"/>
        <end position="147"/>
    </location>
</feature>
<feature type="compositionally biased region" description="Low complexity" evidence="7">
    <location>
        <begin position="95"/>
        <end position="106"/>
    </location>
</feature>
<dbReference type="Proteomes" id="UP000030746">
    <property type="component" value="Unassembled WGS sequence"/>
</dbReference>
<reference evidence="9 10" key="1">
    <citation type="journal article" date="2013" name="Nature">
        <title>Insights into bilaterian evolution from three spiralian genomes.</title>
        <authorList>
            <person name="Simakov O."/>
            <person name="Marletaz F."/>
            <person name="Cho S.J."/>
            <person name="Edsinger-Gonzales E."/>
            <person name="Havlak P."/>
            <person name="Hellsten U."/>
            <person name="Kuo D.H."/>
            <person name="Larsson T."/>
            <person name="Lv J."/>
            <person name="Arendt D."/>
            <person name="Savage R."/>
            <person name="Osoegawa K."/>
            <person name="de Jong P."/>
            <person name="Grimwood J."/>
            <person name="Chapman J.A."/>
            <person name="Shapiro H."/>
            <person name="Aerts A."/>
            <person name="Otillar R.P."/>
            <person name="Terry A.Y."/>
            <person name="Boore J.L."/>
            <person name="Grigoriev I.V."/>
            <person name="Lindberg D.R."/>
            <person name="Seaver E.C."/>
            <person name="Weisblat D.A."/>
            <person name="Putnam N.H."/>
            <person name="Rokhsar D.S."/>
        </authorList>
    </citation>
    <scope>NUCLEOTIDE SEQUENCE [LARGE SCALE GENOMIC DNA]</scope>
</reference>
<evidence type="ECO:0000256" key="5">
    <source>
        <dbReference type="PROSITE-ProRule" id="PRU00108"/>
    </source>
</evidence>
<keyword evidence="3 5" id="KW-0371">Homeobox</keyword>
<dbReference type="KEGG" id="lgi:LOTGIDRAFT_231966"/>
<evidence type="ECO:0000256" key="7">
    <source>
        <dbReference type="SAM" id="MobiDB-lite"/>
    </source>
</evidence>
<feature type="DNA-binding region" description="Homeobox" evidence="5">
    <location>
        <begin position="20"/>
        <end position="79"/>
    </location>
</feature>
<keyword evidence="2 5" id="KW-0238">DNA-binding</keyword>
<dbReference type="GO" id="GO:0005634">
    <property type="term" value="C:nucleus"/>
    <property type="evidence" value="ECO:0007669"/>
    <property type="project" value="UniProtKB-SubCell"/>
</dbReference>
<dbReference type="HOGENOM" id="CLU_984434_0_0_1"/>
<dbReference type="PROSITE" id="PS50071">
    <property type="entry name" value="HOMEOBOX_2"/>
    <property type="match status" value="1"/>
</dbReference>